<dbReference type="EMBL" id="JABBXF010000088">
    <property type="protein sequence ID" value="NVK81617.1"/>
    <property type="molecule type" value="Genomic_DNA"/>
</dbReference>
<keyword evidence="2" id="KW-1185">Reference proteome</keyword>
<accession>A0A7Y7EAL6</accession>
<comment type="caution">
    <text evidence="1">The sequence shown here is derived from an EMBL/GenBank/DDBJ whole genome shotgun (WGS) entry which is preliminary data.</text>
</comment>
<evidence type="ECO:0000313" key="1">
    <source>
        <dbReference type="EMBL" id="NVK81617.1"/>
    </source>
</evidence>
<proteinExistence type="predicted"/>
<gene>
    <name evidence="1" type="ORF">HG542_28790</name>
</gene>
<evidence type="ECO:0000313" key="2">
    <source>
        <dbReference type="Proteomes" id="UP000587462"/>
    </source>
</evidence>
<sequence length="106" mass="11226">MPQEETPPGTDTPPTGIGAAVSDIVGLYAALSVSGHGARRTRLLAELARAGRRLAGLALVCSDGEKAARRSSRWQRRRVLAARGAAWIISSTNRARPHPEEESAGE</sequence>
<reference evidence="1 2" key="1">
    <citation type="submission" date="2020-04" db="EMBL/GenBank/DDBJ databases">
        <title>Draft Genome Sequence of Streptomyces morookaense DSM 40503, an 8-azaguanine-producing strain.</title>
        <authorList>
            <person name="Qi J."/>
            <person name="Gao J.-M."/>
        </authorList>
    </citation>
    <scope>NUCLEOTIDE SEQUENCE [LARGE SCALE GENOMIC DNA]</scope>
    <source>
        <strain evidence="1 2">DSM 40503</strain>
    </source>
</reference>
<dbReference type="RefSeq" id="WP_171086518.1">
    <property type="nucleotide sequence ID" value="NZ_BNBU01000001.1"/>
</dbReference>
<protein>
    <submittedName>
        <fullName evidence="1">Uncharacterized protein</fullName>
    </submittedName>
</protein>
<dbReference type="Proteomes" id="UP000587462">
    <property type="component" value="Unassembled WGS sequence"/>
</dbReference>
<organism evidence="1 2">
    <name type="scientific">Streptomyces morookaense</name>
    <name type="common">Streptoverticillium morookaense</name>
    <dbReference type="NCBI Taxonomy" id="1970"/>
    <lineage>
        <taxon>Bacteria</taxon>
        <taxon>Bacillati</taxon>
        <taxon>Actinomycetota</taxon>
        <taxon>Actinomycetes</taxon>
        <taxon>Kitasatosporales</taxon>
        <taxon>Streptomycetaceae</taxon>
        <taxon>Streptomyces</taxon>
    </lineage>
</organism>
<name>A0A7Y7EAL6_STRMO</name>
<dbReference type="AlphaFoldDB" id="A0A7Y7EAL6"/>